<proteinExistence type="predicted"/>
<keyword evidence="2" id="KW-0808">Transferase</keyword>
<feature type="domain" description="Glycosyltransferase 2-like" evidence="1">
    <location>
        <begin position="69"/>
        <end position="195"/>
    </location>
</feature>
<dbReference type="RefSeq" id="WP_208599671.1">
    <property type="nucleotide sequence ID" value="NZ_FMZH01000007.1"/>
</dbReference>
<dbReference type="STRING" id="390242.SAMN04488024_107209"/>
<dbReference type="CDD" id="cd06433">
    <property type="entry name" value="GT_2_WfgS_like"/>
    <property type="match status" value="1"/>
</dbReference>
<dbReference type="PANTHER" id="PTHR22916">
    <property type="entry name" value="GLYCOSYLTRANSFERASE"/>
    <property type="match status" value="1"/>
</dbReference>
<protein>
    <submittedName>
        <fullName evidence="2">Glycosyl transferase family 2</fullName>
    </submittedName>
</protein>
<dbReference type="SUPFAM" id="SSF53448">
    <property type="entry name" value="Nucleotide-diphospho-sugar transferases"/>
    <property type="match status" value="1"/>
</dbReference>
<name>A0A1G6X3A2_9SPHI</name>
<dbReference type="Proteomes" id="UP000199455">
    <property type="component" value="Unassembled WGS sequence"/>
</dbReference>
<reference evidence="3" key="1">
    <citation type="submission" date="2016-10" db="EMBL/GenBank/DDBJ databases">
        <authorList>
            <person name="Varghese N."/>
            <person name="Submissions S."/>
        </authorList>
    </citation>
    <scope>NUCLEOTIDE SEQUENCE [LARGE SCALE GENOMIC DNA]</scope>
    <source>
        <strain evidence="3">DSM 18609</strain>
    </source>
</reference>
<dbReference type="Pfam" id="PF00535">
    <property type="entry name" value="Glycos_transf_2"/>
    <property type="match status" value="1"/>
</dbReference>
<dbReference type="InterPro" id="IPR001173">
    <property type="entry name" value="Glyco_trans_2-like"/>
</dbReference>
<evidence type="ECO:0000259" key="1">
    <source>
        <dbReference type="Pfam" id="PF00535"/>
    </source>
</evidence>
<dbReference type="AlphaFoldDB" id="A0A1G6X3A2"/>
<dbReference type="GO" id="GO:0016758">
    <property type="term" value="F:hexosyltransferase activity"/>
    <property type="evidence" value="ECO:0007669"/>
    <property type="project" value="UniProtKB-ARBA"/>
</dbReference>
<organism evidence="2 3">
    <name type="scientific">Pedobacter soli</name>
    <dbReference type="NCBI Taxonomy" id="390242"/>
    <lineage>
        <taxon>Bacteria</taxon>
        <taxon>Pseudomonadati</taxon>
        <taxon>Bacteroidota</taxon>
        <taxon>Sphingobacteriia</taxon>
        <taxon>Sphingobacteriales</taxon>
        <taxon>Sphingobacteriaceae</taxon>
        <taxon>Pedobacter</taxon>
    </lineage>
</organism>
<dbReference type="EMBL" id="FMZH01000007">
    <property type="protein sequence ID" value="SDD72549.1"/>
    <property type="molecule type" value="Genomic_DNA"/>
</dbReference>
<sequence>MKIQLPKLSDYKNTYLTAQVNIPLPTVVVPDGGQLDQLPKPNTQLTGWPWDVQVKAEIYEKNLVWPKLTVVTPSYNQEKYIEQTIRAVLLQNYPNLEYIIMDGGSTDGTKEIIEKYAPWISFWEIKKDNGQGHAINKGFSLASGAYYSWINSDDYYLENTFHKVMSTFMATKTEFVYGYSQNFDAEKNETSLTRTLPLLDALIRMPTLQQPATFWSAKIHQPIWEELVCSLDYELWLRMLPGKKKKLIKAPLAVAHVHQEAKTHNPEMGKNWARDHELICSPDAHGPVTQWKLRYLLHRIWIKINKYI</sequence>
<dbReference type="InterPro" id="IPR029044">
    <property type="entry name" value="Nucleotide-diphossugar_trans"/>
</dbReference>
<evidence type="ECO:0000313" key="2">
    <source>
        <dbReference type="EMBL" id="SDD72549.1"/>
    </source>
</evidence>
<gene>
    <name evidence="2" type="ORF">SAMN04488024_107209</name>
</gene>
<keyword evidence="3" id="KW-1185">Reference proteome</keyword>
<evidence type="ECO:0000313" key="3">
    <source>
        <dbReference type="Proteomes" id="UP000199455"/>
    </source>
</evidence>
<dbReference type="Gene3D" id="3.90.550.10">
    <property type="entry name" value="Spore Coat Polysaccharide Biosynthesis Protein SpsA, Chain A"/>
    <property type="match status" value="1"/>
</dbReference>
<dbReference type="PANTHER" id="PTHR22916:SF65">
    <property type="entry name" value="SLR1065 PROTEIN"/>
    <property type="match status" value="1"/>
</dbReference>
<accession>A0A1G6X3A2</accession>